<evidence type="ECO:0000259" key="10">
    <source>
        <dbReference type="Pfam" id="PF04290"/>
    </source>
</evidence>
<keyword evidence="2 9" id="KW-0813">Transport</keyword>
<keyword evidence="5 9" id="KW-0812">Transmembrane</keyword>
<evidence type="ECO:0000256" key="6">
    <source>
        <dbReference type="ARBA" id="ARBA00022989"/>
    </source>
</evidence>
<evidence type="ECO:0000256" key="7">
    <source>
        <dbReference type="ARBA" id="ARBA00023136"/>
    </source>
</evidence>
<feature type="transmembrane region" description="Helical" evidence="9">
    <location>
        <begin position="133"/>
        <end position="151"/>
    </location>
</feature>
<dbReference type="GO" id="GO:0015740">
    <property type="term" value="P:C4-dicarboxylate transport"/>
    <property type="evidence" value="ECO:0007669"/>
    <property type="project" value="TreeGrafter"/>
</dbReference>
<evidence type="ECO:0000256" key="4">
    <source>
        <dbReference type="ARBA" id="ARBA00022519"/>
    </source>
</evidence>
<keyword evidence="7 9" id="KW-0472">Membrane</keyword>
<sequence>MGIGARFGRNFDRLLDCLALVGCALIMFQVISVSFEVIVRYFFGFSFGWVTSLNEWSLVFLTFLGVAWLQREGGHTNDDSIMQKFPAPVRVMARAAAWGLALLTTAVLTWYGAKVAWQNYVNESYDFFKIREVPLFYIYAVIPFGSLLWLIQLLRSMRREVHDNRAGARHDTTDV</sequence>
<keyword evidence="4 9" id="KW-0997">Cell inner membrane</keyword>
<protein>
    <recommendedName>
        <fullName evidence="9">TRAP transporter small permease protein</fullName>
    </recommendedName>
</protein>
<organism evidence="11 12">
    <name type="scientific">Microbaculum marinisediminis</name>
    <dbReference type="NCBI Taxonomy" id="2931392"/>
    <lineage>
        <taxon>Bacteria</taxon>
        <taxon>Pseudomonadati</taxon>
        <taxon>Pseudomonadota</taxon>
        <taxon>Alphaproteobacteria</taxon>
        <taxon>Hyphomicrobiales</taxon>
        <taxon>Tepidamorphaceae</taxon>
        <taxon>Microbaculum</taxon>
    </lineage>
</organism>
<proteinExistence type="inferred from homology"/>
<dbReference type="EMBL" id="JALIDZ010000010">
    <property type="protein sequence ID" value="MCT8974140.1"/>
    <property type="molecule type" value="Genomic_DNA"/>
</dbReference>
<name>A0AAW5R415_9HYPH</name>
<evidence type="ECO:0000256" key="1">
    <source>
        <dbReference type="ARBA" id="ARBA00004429"/>
    </source>
</evidence>
<feature type="domain" description="Tripartite ATP-independent periplasmic transporters DctQ component" evidence="10">
    <location>
        <begin position="30"/>
        <end position="161"/>
    </location>
</feature>
<comment type="function">
    <text evidence="9">Part of the tripartite ATP-independent periplasmic (TRAP) transport system.</text>
</comment>
<gene>
    <name evidence="11" type="ORF">MUB46_19925</name>
</gene>
<feature type="transmembrane region" description="Helical" evidence="9">
    <location>
        <begin position="14"/>
        <end position="35"/>
    </location>
</feature>
<comment type="subcellular location">
    <subcellularLocation>
        <location evidence="1 9">Cell inner membrane</location>
        <topology evidence="1 9">Multi-pass membrane protein</topology>
    </subcellularLocation>
</comment>
<reference evidence="11 12" key="1">
    <citation type="submission" date="2022-04" db="EMBL/GenBank/DDBJ databases">
        <authorList>
            <person name="Ye Y.-Q."/>
            <person name="Du Z.-J."/>
        </authorList>
    </citation>
    <scope>NUCLEOTIDE SEQUENCE [LARGE SCALE GENOMIC DNA]</scope>
    <source>
        <strain evidence="11 12">A6E488</strain>
    </source>
</reference>
<accession>A0AAW5R415</accession>
<dbReference type="InterPro" id="IPR007387">
    <property type="entry name" value="TRAP_DctQ"/>
</dbReference>
<evidence type="ECO:0000256" key="2">
    <source>
        <dbReference type="ARBA" id="ARBA00022448"/>
    </source>
</evidence>
<dbReference type="AlphaFoldDB" id="A0AAW5R415"/>
<dbReference type="GO" id="GO:0005886">
    <property type="term" value="C:plasma membrane"/>
    <property type="evidence" value="ECO:0007669"/>
    <property type="project" value="UniProtKB-SubCell"/>
</dbReference>
<comment type="similarity">
    <text evidence="8 9">Belongs to the TRAP transporter small permease family.</text>
</comment>
<evidence type="ECO:0000313" key="11">
    <source>
        <dbReference type="EMBL" id="MCT8974140.1"/>
    </source>
</evidence>
<feature type="transmembrane region" description="Helical" evidence="9">
    <location>
        <begin position="47"/>
        <end position="70"/>
    </location>
</feature>
<dbReference type="RefSeq" id="WP_261617721.1">
    <property type="nucleotide sequence ID" value="NZ_JALIDZ010000010.1"/>
</dbReference>
<comment type="subunit">
    <text evidence="9">The complex comprises the extracytoplasmic solute receptor protein and the two transmembrane proteins.</text>
</comment>
<dbReference type="PANTHER" id="PTHR35011:SF10">
    <property type="entry name" value="TRAP TRANSPORTER SMALL PERMEASE PROTEIN"/>
    <property type="match status" value="1"/>
</dbReference>
<dbReference type="GO" id="GO:0022857">
    <property type="term" value="F:transmembrane transporter activity"/>
    <property type="evidence" value="ECO:0007669"/>
    <property type="project" value="UniProtKB-UniRule"/>
</dbReference>
<keyword evidence="12" id="KW-1185">Reference proteome</keyword>
<feature type="transmembrane region" description="Helical" evidence="9">
    <location>
        <begin position="91"/>
        <end position="113"/>
    </location>
</feature>
<evidence type="ECO:0000256" key="3">
    <source>
        <dbReference type="ARBA" id="ARBA00022475"/>
    </source>
</evidence>
<evidence type="ECO:0000256" key="8">
    <source>
        <dbReference type="ARBA" id="ARBA00038436"/>
    </source>
</evidence>
<evidence type="ECO:0000313" key="12">
    <source>
        <dbReference type="Proteomes" id="UP001320898"/>
    </source>
</evidence>
<dbReference type="PANTHER" id="PTHR35011">
    <property type="entry name" value="2,3-DIKETO-L-GULONATE TRAP TRANSPORTER SMALL PERMEASE PROTEIN YIAM"/>
    <property type="match status" value="1"/>
</dbReference>
<dbReference type="InterPro" id="IPR055348">
    <property type="entry name" value="DctQ"/>
</dbReference>
<keyword evidence="3" id="KW-1003">Cell membrane</keyword>
<keyword evidence="6 9" id="KW-1133">Transmembrane helix</keyword>
<evidence type="ECO:0000256" key="9">
    <source>
        <dbReference type="RuleBase" id="RU369079"/>
    </source>
</evidence>
<dbReference type="Pfam" id="PF04290">
    <property type="entry name" value="DctQ"/>
    <property type="match status" value="1"/>
</dbReference>
<evidence type="ECO:0000256" key="5">
    <source>
        <dbReference type="ARBA" id="ARBA00022692"/>
    </source>
</evidence>
<comment type="caution">
    <text evidence="11">The sequence shown here is derived from an EMBL/GenBank/DDBJ whole genome shotgun (WGS) entry which is preliminary data.</text>
</comment>
<dbReference type="Proteomes" id="UP001320898">
    <property type="component" value="Unassembled WGS sequence"/>
</dbReference>